<proteinExistence type="predicted"/>
<comment type="caution">
    <text evidence="1">The sequence shown here is derived from an EMBL/GenBank/DDBJ whole genome shotgun (WGS) entry which is preliminary data.</text>
</comment>
<dbReference type="EMBL" id="CAOF01000070">
    <property type="protein sequence ID" value="CCO45956.1"/>
    <property type="molecule type" value="Genomic_DNA"/>
</dbReference>
<name>A0AAV2VND8_9VIBR</name>
<protein>
    <submittedName>
        <fullName evidence="1">Uncharacterized protein</fullName>
    </submittedName>
</protein>
<organism evidence="1 2">
    <name type="scientific">Vibrio nigripulchritudo SOn1</name>
    <dbReference type="NCBI Taxonomy" id="1238450"/>
    <lineage>
        <taxon>Bacteria</taxon>
        <taxon>Pseudomonadati</taxon>
        <taxon>Pseudomonadota</taxon>
        <taxon>Gammaproteobacteria</taxon>
        <taxon>Vibrionales</taxon>
        <taxon>Vibrionaceae</taxon>
        <taxon>Vibrio</taxon>
    </lineage>
</organism>
<sequence length="67" mass="7429">MGICIYTGALIWASNLTPILSQMILCSENTLSFQCLCKLLEISIKVKAVLIKLSLDSSDFIFDRKSS</sequence>
<reference evidence="1 2" key="1">
    <citation type="journal article" date="2013" name="ISME J.">
        <title>Comparative genomics of pathogenic lineages of Vibrio nigripulchritudo identifies virulence-associated traits.</title>
        <authorList>
            <person name="Goudenege D."/>
            <person name="Labreuche Y."/>
            <person name="Krin E."/>
            <person name="Ansquer D."/>
            <person name="Mangenot S."/>
            <person name="Calteau A."/>
            <person name="Medigue C."/>
            <person name="Mazel D."/>
            <person name="Polz M.F."/>
            <person name="Le Roux F."/>
        </authorList>
    </citation>
    <scope>NUCLEOTIDE SEQUENCE [LARGE SCALE GENOMIC DNA]</scope>
    <source>
        <strain evidence="1 2">SOn1</strain>
    </source>
</reference>
<accession>A0AAV2VND8</accession>
<evidence type="ECO:0000313" key="1">
    <source>
        <dbReference type="EMBL" id="CCO45956.1"/>
    </source>
</evidence>
<dbReference type="Proteomes" id="UP000018211">
    <property type="component" value="Unassembled WGS sequence"/>
</dbReference>
<dbReference type="AlphaFoldDB" id="A0AAV2VND8"/>
<gene>
    <name evidence="1" type="ORF">VIBNISOn1_1610079</name>
</gene>
<evidence type="ECO:0000313" key="2">
    <source>
        <dbReference type="Proteomes" id="UP000018211"/>
    </source>
</evidence>